<dbReference type="EMBL" id="LXQA010745662">
    <property type="protein sequence ID" value="MCI68924.1"/>
    <property type="molecule type" value="Genomic_DNA"/>
</dbReference>
<dbReference type="Proteomes" id="UP000265520">
    <property type="component" value="Unassembled WGS sequence"/>
</dbReference>
<organism evidence="1 2">
    <name type="scientific">Trifolium medium</name>
    <dbReference type="NCBI Taxonomy" id="97028"/>
    <lineage>
        <taxon>Eukaryota</taxon>
        <taxon>Viridiplantae</taxon>
        <taxon>Streptophyta</taxon>
        <taxon>Embryophyta</taxon>
        <taxon>Tracheophyta</taxon>
        <taxon>Spermatophyta</taxon>
        <taxon>Magnoliopsida</taxon>
        <taxon>eudicotyledons</taxon>
        <taxon>Gunneridae</taxon>
        <taxon>Pentapetalae</taxon>
        <taxon>rosids</taxon>
        <taxon>fabids</taxon>
        <taxon>Fabales</taxon>
        <taxon>Fabaceae</taxon>
        <taxon>Papilionoideae</taxon>
        <taxon>50 kb inversion clade</taxon>
        <taxon>NPAAA clade</taxon>
        <taxon>Hologalegina</taxon>
        <taxon>IRL clade</taxon>
        <taxon>Trifolieae</taxon>
        <taxon>Trifolium</taxon>
    </lineage>
</organism>
<evidence type="ECO:0000313" key="2">
    <source>
        <dbReference type="Proteomes" id="UP000265520"/>
    </source>
</evidence>
<evidence type="ECO:0000313" key="1">
    <source>
        <dbReference type="EMBL" id="MCI68924.1"/>
    </source>
</evidence>
<comment type="caution">
    <text evidence="1">The sequence shown here is derived from an EMBL/GenBank/DDBJ whole genome shotgun (WGS) entry which is preliminary data.</text>
</comment>
<reference evidence="1 2" key="1">
    <citation type="journal article" date="2018" name="Front. Plant Sci.">
        <title>Red Clover (Trifolium pratense) and Zigzag Clover (T. medium) - A Picture of Genomic Similarities and Differences.</title>
        <authorList>
            <person name="Dluhosova J."/>
            <person name="Istvanek J."/>
            <person name="Nedelnik J."/>
            <person name="Repkova J."/>
        </authorList>
    </citation>
    <scope>NUCLEOTIDE SEQUENCE [LARGE SCALE GENOMIC DNA]</scope>
    <source>
        <strain evidence="2">cv. 10/8</strain>
        <tissue evidence="1">Leaf</tissue>
    </source>
</reference>
<dbReference type="AlphaFoldDB" id="A0A392U805"/>
<protein>
    <submittedName>
        <fullName evidence="1">Uncharacterized protein</fullName>
    </submittedName>
</protein>
<proteinExistence type="predicted"/>
<keyword evidence="2" id="KW-1185">Reference proteome</keyword>
<name>A0A392U805_9FABA</name>
<feature type="non-terminal residue" evidence="1">
    <location>
        <position position="1"/>
    </location>
</feature>
<sequence length="53" mass="5711">SHSHLRNAPAGLRNAQRPEAIPAKLCNAQTMLRNAPGSTDCAENAIFELKVLI</sequence>
<accession>A0A392U805</accession>